<dbReference type="PANTHER" id="PTHR45833">
    <property type="entry name" value="METHIONINE SYNTHASE"/>
    <property type="match status" value="1"/>
</dbReference>
<organism evidence="5 6">
    <name type="scientific">Pelagicoccus mobilis</name>
    <dbReference type="NCBI Taxonomy" id="415221"/>
    <lineage>
        <taxon>Bacteria</taxon>
        <taxon>Pseudomonadati</taxon>
        <taxon>Verrucomicrobiota</taxon>
        <taxon>Opitutia</taxon>
        <taxon>Puniceicoccales</taxon>
        <taxon>Pelagicoccaceae</taxon>
        <taxon>Pelagicoccus</taxon>
    </lineage>
</organism>
<evidence type="ECO:0000313" key="6">
    <source>
        <dbReference type="Proteomes" id="UP000617628"/>
    </source>
</evidence>
<dbReference type="GO" id="GO:0042558">
    <property type="term" value="P:pteridine-containing compound metabolic process"/>
    <property type="evidence" value="ECO:0007669"/>
    <property type="project" value="InterPro"/>
</dbReference>
<comment type="caution">
    <text evidence="5">The sequence shown here is derived from an EMBL/GenBank/DDBJ whole genome shotgun (WGS) entry which is preliminary data.</text>
</comment>
<accession>A0A934RXP3</accession>
<evidence type="ECO:0000259" key="4">
    <source>
        <dbReference type="PROSITE" id="PS50972"/>
    </source>
</evidence>
<dbReference type="GO" id="GO:0032259">
    <property type="term" value="P:methylation"/>
    <property type="evidence" value="ECO:0007669"/>
    <property type="project" value="UniProtKB-KW"/>
</dbReference>
<dbReference type="GO" id="GO:0004156">
    <property type="term" value="F:dihydropteroate synthase activity"/>
    <property type="evidence" value="ECO:0007669"/>
    <property type="project" value="UniProtKB-EC"/>
</dbReference>
<gene>
    <name evidence="5" type="ORF">JIN87_01220</name>
</gene>
<dbReference type="EMBL" id="JAENIL010000002">
    <property type="protein sequence ID" value="MBK1875463.1"/>
    <property type="molecule type" value="Genomic_DNA"/>
</dbReference>
<dbReference type="Gene3D" id="3.20.20.20">
    <property type="entry name" value="Dihydropteroate synthase-like"/>
    <property type="match status" value="1"/>
</dbReference>
<feature type="domain" description="Pterin-binding" evidence="4">
    <location>
        <begin position="26"/>
        <end position="276"/>
    </location>
</feature>
<dbReference type="RefSeq" id="WP_200353680.1">
    <property type="nucleotide sequence ID" value="NZ_JAENIL010000002.1"/>
</dbReference>
<name>A0A934RXP3_9BACT</name>
<keyword evidence="2" id="KW-0489">Methyltransferase</keyword>
<evidence type="ECO:0000256" key="2">
    <source>
        <dbReference type="ARBA" id="ARBA00022603"/>
    </source>
</evidence>
<evidence type="ECO:0000256" key="1">
    <source>
        <dbReference type="ARBA" id="ARBA00010398"/>
    </source>
</evidence>
<comment type="similarity">
    <text evidence="1">Belongs to the vitamin-B12 dependent methionine synthase family.</text>
</comment>
<dbReference type="InterPro" id="IPR050554">
    <property type="entry name" value="Met_Synthase/Corrinoid"/>
</dbReference>
<dbReference type="PROSITE" id="PS50972">
    <property type="entry name" value="PTERIN_BINDING"/>
    <property type="match status" value="1"/>
</dbReference>
<dbReference type="InterPro" id="IPR000489">
    <property type="entry name" value="Pterin-binding_dom"/>
</dbReference>
<dbReference type="SUPFAM" id="SSF51717">
    <property type="entry name" value="Dihydropteroate synthetase-like"/>
    <property type="match status" value="1"/>
</dbReference>
<proteinExistence type="inferred from homology"/>
<evidence type="ECO:0000256" key="3">
    <source>
        <dbReference type="ARBA" id="ARBA00022679"/>
    </source>
</evidence>
<dbReference type="Proteomes" id="UP000617628">
    <property type="component" value="Unassembled WGS sequence"/>
</dbReference>
<keyword evidence="6" id="KW-1185">Reference proteome</keyword>
<reference evidence="5" key="1">
    <citation type="submission" date="2021-01" db="EMBL/GenBank/DDBJ databases">
        <title>Modified the classification status of verrucomicrobia.</title>
        <authorList>
            <person name="Feng X."/>
        </authorList>
    </citation>
    <scope>NUCLEOTIDE SEQUENCE</scope>
    <source>
        <strain evidence="5">KCTC 13126</strain>
    </source>
</reference>
<dbReference type="Pfam" id="PF00809">
    <property type="entry name" value="Pterin_bind"/>
    <property type="match status" value="1"/>
</dbReference>
<dbReference type="GO" id="GO:0008705">
    <property type="term" value="F:methionine synthase activity"/>
    <property type="evidence" value="ECO:0007669"/>
    <property type="project" value="TreeGrafter"/>
</dbReference>
<keyword evidence="3 5" id="KW-0808">Transferase</keyword>
<dbReference type="GO" id="GO:0005829">
    <property type="term" value="C:cytosol"/>
    <property type="evidence" value="ECO:0007669"/>
    <property type="project" value="TreeGrafter"/>
</dbReference>
<sequence length="304" mass="32850">MPENKASTTIISSKSHRVRIAPNRRTVVIGERCNALGYRKVRESVANGDWNELVQRAVDQYEAGAGIINVNMVGLDIPEKVLLPIAVAAIRAKVDCPLSLDFGDPEALDIALGKIEGRSLINSVSGEREKMDEIFPIAQKHGAAMIAMTADDDGIPYTPEGRLKCAEAILKEGEKYGFTVDDFIFDCIAIGVATDVGAGTCTMETMKLIRKELGANITLGASNVSFGMPKRKTLDAYYLAIAIYNGMNAPLTDITHDGLKWAMLVADTVNGTDKLGMKYIKASRQEKAARLAAQEEAKQVATTV</sequence>
<dbReference type="EC" id="2.5.1.15" evidence="5"/>
<evidence type="ECO:0000313" key="5">
    <source>
        <dbReference type="EMBL" id="MBK1875463.1"/>
    </source>
</evidence>
<protein>
    <submittedName>
        <fullName evidence="5">Dihydropteroate synthase</fullName>
        <ecNumber evidence="5">2.5.1.15</ecNumber>
    </submittedName>
</protein>
<dbReference type="AlphaFoldDB" id="A0A934RXP3"/>
<dbReference type="InterPro" id="IPR011005">
    <property type="entry name" value="Dihydropteroate_synth-like_sf"/>
</dbReference>